<name>A6JVJ5_RAT</name>
<accession>A6JVJ5</accession>
<dbReference type="AlphaFoldDB" id="A6JVJ5"/>
<reference evidence="1 2" key="1">
    <citation type="submission" date="2005-09" db="EMBL/GenBank/DDBJ databases">
        <authorList>
            <person name="Mural R.J."/>
            <person name="Li P.W."/>
            <person name="Adams M.D."/>
            <person name="Amanatides P.G."/>
            <person name="Baden-Tillson H."/>
            <person name="Barnstead M."/>
            <person name="Chin S.H."/>
            <person name="Dew I."/>
            <person name="Evans C.A."/>
            <person name="Ferriera S."/>
            <person name="Flanigan M."/>
            <person name="Fosler C."/>
            <person name="Glodek A."/>
            <person name="Gu Z."/>
            <person name="Holt R.A."/>
            <person name="Jennings D."/>
            <person name="Kraft C.L."/>
            <person name="Lu F."/>
            <person name="Nguyen T."/>
            <person name="Nusskern D.R."/>
            <person name="Pfannkoch C.M."/>
            <person name="Sitter C."/>
            <person name="Sutton G.G."/>
            <person name="Venter J.C."/>
            <person name="Wang Z."/>
            <person name="Woodage T."/>
            <person name="Zheng X.H."/>
            <person name="Zhong F."/>
        </authorList>
    </citation>
    <scope>NUCLEOTIDE SEQUENCE [LARGE SCALE GENOMIC DNA]</scope>
    <source>
        <strain>BN</strain>
        <strain evidence="2">Sprague-Dawley</strain>
    </source>
</reference>
<sequence length="131" mass="14819">MLTKVFVLNFAFTEAFSHHAKPAEEDHLLHGWRIELSLCSRSGDRSGNPTVGESHYPLQNRGSACQCVREGAGQVHGRDAVWSFPRRRRKAMRVRSKAFPVLIKVGEEEVLCLSEVKEGKQSSQIWFKPSL</sequence>
<gene>
    <name evidence="1" type="primary">Ush3a</name>
    <name evidence="1" type="ORF">rCG_50040</name>
</gene>
<dbReference type="EMBL" id="CH474003">
    <property type="protein sequence ID" value="EDM14857.1"/>
    <property type="molecule type" value="Genomic_DNA"/>
</dbReference>
<proteinExistence type="predicted"/>
<evidence type="ECO:0000313" key="2">
    <source>
        <dbReference type="Proteomes" id="UP000234681"/>
    </source>
</evidence>
<evidence type="ECO:0000313" key="1">
    <source>
        <dbReference type="EMBL" id="EDM14857.1"/>
    </source>
</evidence>
<dbReference type="Proteomes" id="UP000234681">
    <property type="component" value="Chromosome 2"/>
</dbReference>
<protein>
    <submittedName>
        <fullName evidence="1">Usher syndrome 3A homolog (Human)</fullName>
    </submittedName>
</protein>
<organism evidence="1 2">
    <name type="scientific">Rattus norvegicus</name>
    <name type="common">Rat</name>
    <dbReference type="NCBI Taxonomy" id="10116"/>
    <lineage>
        <taxon>Eukaryota</taxon>
        <taxon>Metazoa</taxon>
        <taxon>Chordata</taxon>
        <taxon>Craniata</taxon>
        <taxon>Vertebrata</taxon>
        <taxon>Euteleostomi</taxon>
        <taxon>Mammalia</taxon>
        <taxon>Eutheria</taxon>
        <taxon>Euarchontoglires</taxon>
        <taxon>Glires</taxon>
        <taxon>Rodentia</taxon>
        <taxon>Myomorpha</taxon>
        <taxon>Muroidea</taxon>
        <taxon>Muridae</taxon>
        <taxon>Murinae</taxon>
        <taxon>Rattus</taxon>
    </lineage>
</organism>